<keyword evidence="3" id="KW-1185">Reference proteome</keyword>
<dbReference type="PRINTS" id="PR01210">
    <property type="entry name" value="GGTRANSPTASE"/>
</dbReference>
<protein>
    <submittedName>
        <fullName evidence="2">Gamma-glutamyltransferase</fullName>
    </submittedName>
</protein>
<sequence>MRGAEDFFPPAFSPALDSWQSPGSDLISPGNNREDFEMRDFQTPGRSEVLTTNGMCATSHPLAAQAAVDILRRGGNAMDAAIAGAVLLGICEPQMTGIGGDCFVLYTDPATGEMKTMNGSGRAPKAASAAALRDRGLTTVPIQEVEAVTIPGAMDAFCHLSETVGKLGIDTLLAPAIHYAEEGVPVAPRVAFDWIKDEPALKGRAREAYLIDGRVPKVGEIFRAPGQAEVLRRVARLGRDGFYTGEVAEDLCASLNALGGMHTLDDFAATRCTEGRPVSGPYNGADLFEHPPNGQGATAILMLKILSHFDIASMDPFGAQRAHLEAEAAKLAYDARNRFIADPDRTARLEHMLAPETAAKLAGLIDINRAMINPPTVSEAVHKDTIYITVVDRDRMAVSLIYSIYWGFGSGIASDRFGVLLQNRGAGFTLEPDHPNELTGGNRPMHTIIPAMLRDERGLMPFGVMGGAYQPNGHARVVSNLRDFGMDLQAALDAPRSFADAGVMQVERGYSDAVRQELADMGHQVKIPADPIGGAQAIRIRPDGVLEAASDPRKDGCALGY</sequence>
<dbReference type="Pfam" id="PF01019">
    <property type="entry name" value="G_glu_transpept"/>
    <property type="match status" value="1"/>
</dbReference>
<dbReference type="InterPro" id="IPR043138">
    <property type="entry name" value="GGT_lsub"/>
</dbReference>
<dbReference type="PANTHER" id="PTHR43881:SF1">
    <property type="entry name" value="GAMMA-GLUTAMYLTRANSPEPTIDASE (AFU_ORTHOLOGUE AFUA_4G13580)"/>
    <property type="match status" value="1"/>
</dbReference>
<proteinExistence type="predicted"/>
<dbReference type="AlphaFoldDB" id="A0A8J3MC40"/>
<dbReference type="SUPFAM" id="SSF56235">
    <property type="entry name" value="N-terminal nucleophile aminohydrolases (Ntn hydrolases)"/>
    <property type="match status" value="1"/>
</dbReference>
<comment type="caution">
    <text evidence="2">The sequence shown here is derived from an EMBL/GenBank/DDBJ whole genome shotgun (WGS) entry which is preliminary data.</text>
</comment>
<reference evidence="2" key="1">
    <citation type="journal article" date="2014" name="Int. J. Syst. Evol. Microbiol.">
        <title>Complete genome sequence of Corynebacterium casei LMG S-19264T (=DSM 44701T), isolated from a smear-ripened cheese.</title>
        <authorList>
            <consortium name="US DOE Joint Genome Institute (JGI-PGF)"/>
            <person name="Walter F."/>
            <person name="Albersmeier A."/>
            <person name="Kalinowski J."/>
            <person name="Ruckert C."/>
        </authorList>
    </citation>
    <scope>NUCLEOTIDE SEQUENCE</scope>
    <source>
        <strain evidence="2">CGMCC 1.7081</strain>
    </source>
</reference>
<dbReference type="EMBL" id="BNAP01000002">
    <property type="protein sequence ID" value="GHG83658.1"/>
    <property type="molecule type" value="Genomic_DNA"/>
</dbReference>
<dbReference type="InterPro" id="IPR052896">
    <property type="entry name" value="GGT-like_enzyme"/>
</dbReference>
<evidence type="ECO:0000313" key="3">
    <source>
        <dbReference type="Proteomes" id="UP000611500"/>
    </source>
</evidence>
<accession>A0A8J3MC40</accession>
<evidence type="ECO:0000256" key="1">
    <source>
        <dbReference type="SAM" id="MobiDB-lite"/>
    </source>
</evidence>
<gene>
    <name evidence="2" type="ORF">GCM10010961_09220</name>
</gene>
<dbReference type="Gene3D" id="3.60.20.40">
    <property type="match status" value="1"/>
</dbReference>
<organism evidence="2 3">
    <name type="scientific">Pseudodonghicola xiamenensis</name>
    <dbReference type="NCBI Taxonomy" id="337702"/>
    <lineage>
        <taxon>Bacteria</taxon>
        <taxon>Pseudomonadati</taxon>
        <taxon>Pseudomonadota</taxon>
        <taxon>Alphaproteobacteria</taxon>
        <taxon>Rhodobacterales</taxon>
        <taxon>Paracoccaceae</taxon>
        <taxon>Pseudodonghicola</taxon>
    </lineage>
</organism>
<name>A0A8J3MC40_9RHOB</name>
<reference evidence="2" key="2">
    <citation type="submission" date="2020-09" db="EMBL/GenBank/DDBJ databases">
        <authorList>
            <person name="Sun Q."/>
            <person name="Zhou Y."/>
        </authorList>
    </citation>
    <scope>NUCLEOTIDE SEQUENCE</scope>
    <source>
        <strain evidence="2">CGMCC 1.7081</strain>
    </source>
</reference>
<dbReference type="InterPro" id="IPR043137">
    <property type="entry name" value="GGT_ssub_C"/>
</dbReference>
<dbReference type="PANTHER" id="PTHR43881">
    <property type="entry name" value="GAMMA-GLUTAMYLTRANSPEPTIDASE (AFU_ORTHOLOGUE AFUA_4G13580)"/>
    <property type="match status" value="1"/>
</dbReference>
<feature type="region of interest" description="Disordered" evidence="1">
    <location>
        <begin position="1"/>
        <end position="33"/>
    </location>
</feature>
<dbReference type="Proteomes" id="UP000611500">
    <property type="component" value="Unassembled WGS sequence"/>
</dbReference>
<dbReference type="InterPro" id="IPR029055">
    <property type="entry name" value="Ntn_hydrolases_N"/>
</dbReference>
<evidence type="ECO:0000313" key="2">
    <source>
        <dbReference type="EMBL" id="GHG83658.1"/>
    </source>
</evidence>
<dbReference type="Gene3D" id="1.10.246.130">
    <property type="match status" value="1"/>
</dbReference>